<dbReference type="EMBL" id="KN818307">
    <property type="protein sequence ID" value="KIL59915.1"/>
    <property type="molecule type" value="Genomic_DNA"/>
</dbReference>
<gene>
    <name evidence="1" type="ORF">M378DRAFT_84423</name>
</gene>
<sequence length="58" mass="7173">MYIWSLGPALFRIVLPYHLWHHFCKLVSAIRLLHQRRITGQQIKRAHELLLDWEYEFE</sequence>
<protein>
    <submittedName>
        <fullName evidence="1">Uncharacterized protein</fullName>
    </submittedName>
</protein>
<organism evidence="1 2">
    <name type="scientific">Amanita muscaria (strain Koide BX008)</name>
    <dbReference type="NCBI Taxonomy" id="946122"/>
    <lineage>
        <taxon>Eukaryota</taxon>
        <taxon>Fungi</taxon>
        <taxon>Dikarya</taxon>
        <taxon>Basidiomycota</taxon>
        <taxon>Agaricomycotina</taxon>
        <taxon>Agaricomycetes</taxon>
        <taxon>Agaricomycetidae</taxon>
        <taxon>Agaricales</taxon>
        <taxon>Pluteineae</taxon>
        <taxon>Amanitaceae</taxon>
        <taxon>Amanita</taxon>
    </lineage>
</organism>
<feature type="non-terminal residue" evidence="1">
    <location>
        <position position="58"/>
    </location>
</feature>
<keyword evidence="2" id="KW-1185">Reference proteome</keyword>
<reference evidence="1 2" key="1">
    <citation type="submission" date="2014-04" db="EMBL/GenBank/DDBJ databases">
        <title>Evolutionary Origins and Diversification of the Mycorrhizal Mutualists.</title>
        <authorList>
            <consortium name="DOE Joint Genome Institute"/>
            <consortium name="Mycorrhizal Genomics Consortium"/>
            <person name="Kohler A."/>
            <person name="Kuo A."/>
            <person name="Nagy L.G."/>
            <person name="Floudas D."/>
            <person name="Copeland A."/>
            <person name="Barry K.W."/>
            <person name="Cichocki N."/>
            <person name="Veneault-Fourrey C."/>
            <person name="LaButti K."/>
            <person name="Lindquist E.A."/>
            <person name="Lipzen A."/>
            <person name="Lundell T."/>
            <person name="Morin E."/>
            <person name="Murat C."/>
            <person name="Riley R."/>
            <person name="Ohm R."/>
            <person name="Sun H."/>
            <person name="Tunlid A."/>
            <person name="Henrissat B."/>
            <person name="Grigoriev I.V."/>
            <person name="Hibbett D.S."/>
            <person name="Martin F."/>
        </authorList>
    </citation>
    <scope>NUCLEOTIDE SEQUENCE [LARGE SCALE GENOMIC DNA]</scope>
    <source>
        <strain evidence="1 2">Koide BX008</strain>
    </source>
</reference>
<dbReference type="OrthoDB" id="2669721at2759"/>
<dbReference type="STRING" id="946122.A0A0C2SAR4"/>
<accession>A0A0C2SAR4</accession>
<name>A0A0C2SAR4_AMAMK</name>
<dbReference type="Proteomes" id="UP000054549">
    <property type="component" value="Unassembled WGS sequence"/>
</dbReference>
<evidence type="ECO:0000313" key="1">
    <source>
        <dbReference type="EMBL" id="KIL59915.1"/>
    </source>
</evidence>
<dbReference type="InParanoid" id="A0A0C2SAR4"/>
<evidence type="ECO:0000313" key="2">
    <source>
        <dbReference type="Proteomes" id="UP000054549"/>
    </source>
</evidence>
<proteinExistence type="predicted"/>
<dbReference type="AlphaFoldDB" id="A0A0C2SAR4"/>
<dbReference type="HOGENOM" id="CLU_2984385_0_0_1"/>